<dbReference type="EMBL" id="CP036264">
    <property type="protein sequence ID" value="QEF98555.1"/>
    <property type="molecule type" value="Genomic_DNA"/>
</dbReference>
<dbReference type="KEGG" id="smam:Mal15_26070"/>
<dbReference type="Proteomes" id="UP000321353">
    <property type="component" value="Chromosome"/>
</dbReference>
<accession>A0A5B9MG33</accession>
<protein>
    <submittedName>
        <fullName evidence="3">Uncharacterized protein</fullName>
    </submittedName>
</protein>
<feature type="signal peptide" evidence="2">
    <location>
        <begin position="1"/>
        <end position="22"/>
    </location>
</feature>
<dbReference type="PROSITE" id="PS51257">
    <property type="entry name" value="PROKAR_LIPOPROTEIN"/>
    <property type="match status" value="1"/>
</dbReference>
<keyword evidence="2" id="KW-0732">Signal</keyword>
<feature type="chain" id="PRO_5022963596" evidence="2">
    <location>
        <begin position="23"/>
        <end position="173"/>
    </location>
</feature>
<evidence type="ECO:0000313" key="3">
    <source>
        <dbReference type="EMBL" id="QEF98555.1"/>
    </source>
</evidence>
<organism evidence="3 4">
    <name type="scientific">Stieleria maiorica</name>
    <dbReference type="NCBI Taxonomy" id="2795974"/>
    <lineage>
        <taxon>Bacteria</taxon>
        <taxon>Pseudomonadati</taxon>
        <taxon>Planctomycetota</taxon>
        <taxon>Planctomycetia</taxon>
        <taxon>Pirellulales</taxon>
        <taxon>Pirellulaceae</taxon>
        <taxon>Stieleria</taxon>
    </lineage>
</organism>
<evidence type="ECO:0000256" key="1">
    <source>
        <dbReference type="SAM" id="MobiDB-lite"/>
    </source>
</evidence>
<evidence type="ECO:0000256" key="2">
    <source>
        <dbReference type="SAM" id="SignalP"/>
    </source>
</evidence>
<evidence type="ECO:0000313" key="4">
    <source>
        <dbReference type="Proteomes" id="UP000321353"/>
    </source>
</evidence>
<keyword evidence="4" id="KW-1185">Reference proteome</keyword>
<proteinExistence type="predicted"/>
<feature type="region of interest" description="Disordered" evidence="1">
    <location>
        <begin position="22"/>
        <end position="68"/>
    </location>
</feature>
<sequence length="173" mass="18518" precursor="true">MKMYAFLVFLPALLLAAGCQSSTEPETPATSAEAAQDHSDDEDQRDHSVKGHGHGIGPHDGTVADWGGGKYHPEFTVNHDNQEATVYILGPDEKTPVPIEAESIELSISNPEMQLTLNASPQEGDPEGMASRFVGNHEKLGVVQEYAGTVSGVIEETPYAGDFNEGDHEGHAH</sequence>
<dbReference type="AlphaFoldDB" id="A0A5B9MG33"/>
<gene>
    <name evidence="3" type="ORF">Mal15_26070</name>
</gene>
<name>A0A5B9MG33_9BACT</name>
<feature type="compositionally biased region" description="Low complexity" evidence="1">
    <location>
        <begin position="22"/>
        <end position="34"/>
    </location>
</feature>
<dbReference type="RefSeq" id="WP_147868075.1">
    <property type="nucleotide sequence ID" value="NZ_CP036264.1"/>
</dbReference>
<reference evidence="3 4" key="1">
    <citation type="submission" date="2019-02" db="EMBL/GenBank/DDBJ databases">
        <title>Planctomycetal bacteria perform biofilm scaping via a novel small molecule.</title>
        <authorList>
            <person name="Jeske O."/>
            <person name="Boedeker C."/>
            <person name="Wiegand S."/>
            <person name="Breitling P."/>
            <person name="Kallscheuer N."/>
            <person name="Jogler M."/>
            <person name="Rohde M."/>
            <person name="Petersen J."/>
            <person name="Medema M.H."/>
            <person name="Surup F."/>
            <person name="Jogler C."/>
        </authorList>
    </citation>
    <scope>NUCLEOTIDE SEQUENCE [LARGE SCALE GENOMIC DNA]</scope>
    <source>
        <strain evidence="3 4">Mal15</strain>
    </source>
</reference>